<dbReference type="InterPro" id="IPR036291">
    <property type="entry name" value="NAD(P)-bd_dom_sf"/>
</dbReference>
<dbReference type="PANTHER" id="PTHR48079:SF6">
    <property type="entry name" value="NAD(P)-BINDING DOMAIN-CONTAINING PROTEIN-RELATED"/>
    <property type="match status" value="1"/>
</dbReference>
<dbReference type="GO" id="GO:0004029">
    <property type="term" value="F:aldehyde dehydrogenase (NAD+) activity"/>
    <property type="evidence" value="ECO:0007669"/>
    <property type="project" value="TreeGrafter"/>
</dbReference>
<dbReference type="SUPFAM" id="SSF51735">
    <property type="entry name" value="NAD(P)-binding Rossmann-fold domains"/>
    <property type="match status" value="1"/>
</dbReference>
<feature type="domain" description="NAD-dependent epimerase/dehydratase" evidence="1">
    <location>
        <begin position="3"/>
        <end position="208"/>
    </location>
</feature>
<evidence type="ECO:0000313" key="2">
    <source>
        <dbReference type="EMBL" id="GHD50717.1"/>
    </source>
</evidence>
<dbReference type="PANTHER" id="PTHR48079">
    <property type="entry name" value="PROTEIN YEEZ"/>
    <property type="match status" value="1"/>
</dbReference>
<dbReference type="Proteomes" id="UP000630353">
    <property type="component" value="Unassembled WGS sequence"/>
</dbReference>
<dbReference type="InterPro" id="IPR051783">
    <property type="entry name" value="NAD(P)-dependent_oxidoreduct"/>
</dbReference>
<gene>
    <name evidence="2" type="ORF">GCM10017083_24320</name>
</gene>
<reference evidence="2" key="2">
    <citation type="submission" date="2020-09" db="EMBL/GenBank/DDBJ databases">
        <authorList>
            <person name="Sun Q."/>
            <person name="Kim S."/>
        </authorList>
    </citation>
    <scope>NUCLEOTIDE SEQUENCE</scope>
    <source>
        <strain evidence="2">KCTC 42651</strain>
    </source>
</reference>
<dbReference type="EMBL" id="BMZS01000005">
    <property type="protein sequence ID" value="GHD50717.1"/>
    <property type="molecule type" value="Genomic_DNA"/>
</dbReference>
<dbReference type="Gene3D" id="3.40.50.720">
    <property type="entry name" value="NAD(P)-binding Rossmann-like Domain"/>
    <property type="match status" value="1"/>
</dbReference>
<organism evidence="2 3">
    <name type="scientific">Thalassobaculum fulvum</name>
    <dbReference type="NCBI Taxonomy" id="1633335"/>
    <lineage>
        <taxon>Bacteria</taxon>
        <taxon>Pseudomonadati</taxon>
        <taxon>Pseudomonadota</taxon>
        <taxon>Alphaproteobacteria</taxon>
        <taxon>Rhodospirillales</taxon>
        <taxon>Thalassobaculaceae</taxon>
        <taxon>Thalassobaculum</taxon>
    </lineage>
</organism>
<dbReference type="InterPro" id="IPR001509">
    <property type="entry name" value="Epimerase_deHydtase"/>
</dbReference>
<evidence type="ECO:0000259" key="1">
    <source>
        <dbReference type="Pfam" id="PF01370"/>
    </source>
</evidence>
<reference evidence="2" key="1">
    <citation type="journal article" date="2014" name="Int. J. Syst. Evol. Microbiol.">
        <title>Complete genome sequence of Corynebacterium casei LMG S-19264T (=DSM 44701T), isolated from a smear-ripened cheese.</title>
        <authorList>
            <consortium name="US DOE Joint Genome Institute (JGI-PGF)"/>
            <person name="Walter F."/>
            <person name="Albersmeier A."/>
            <person name="Kalinowski J."/>
            <person name="Ruckert C."/>
        </authorList>
    </citation>
    <scope>NUCLEOTIDE SEQUENCE</scope>
    <source>
        <strain evidence="2">KCTC 42651</strain>
    </source>
</reference>
<dbReference type="GO" id="GO:0005737">
    <property type="term" value="C:cytoplasm"/>
    <property type="evidence" value="ECO:0007669"/>
    <property type="project" value="TreeGrafter"/>
</dbReference>
<proteinExistence type="predicted"/>
<dbReference type="Pfam" id="PF01370">
    <property type="entry name" value="Epimerase"/>
    <property type="match status" value="1"/>
</dbReference>
<protein>
    <recommendedName>
        <fullName evidence="1">NAD-dependent epimerase/dehydratase domain-containing protein</fullName>
    </recommendedName>
</protein>
<dbReference type="RefSeq" id="WP_189989828.1">
    <property type="nucleotide sequence ID" value="NZ_BMZS01000005.1"/>
</dbReference>
<keyword evidence="3" id="KW-1185">Reference proteome</keyword>
<name>A0A919CPK3_9PROT</name>
<comment type="caution">
    <text evidence="2">The sequence shown here is derived from an EMBL/GenBank/DDBJ whole genome shotgun (WGS) entry which is preliminary data.</text>
</comment>
<sequence length="289" mass="30255">MRVLVLGGTGSIGRAIVRRLGSAGHQVRALARSPEAAERLLVLGAEPVAGDLAAPALWTGAVVPEVDAVVHAACTFDADMGRVDAALLDALLPALAATGRRPALVYTGGCWLWGPSPDRAIDETVPFDPLPAFAWMVPNLQRVLATPGIRGAVVHPAMVHADDGGPLAAMAEQARAGRPVQVVGSPDVLWPLVHADDLAELYRLVLEDDGFAGPVIGVTDEAVRVGDLARRFGGTPDVQVVPEDRAAAERGEWARGFARSQRLSGALARDRLGWSPGHRLSSADRQSAA</sequence>
<accession>A0A919CPK3</accession>
<dbReference type="AlphaFoldDB" id="A0A919CPK3"/>
<evidence type="ECO:0000313" key="3">
    <source>
        <dbReference type="Proteomes" id="UP000630353"/>
    </source>
</evidence>